<evidence type="ECO:0000256" key="1">
    <source>
        <dbReference type="SAM" id="MobiDB-lite"/>
    </source>
</evidence>
<feature type="compositionally biased region" description="Basic and acidic residues" evidence="1">
    <location>
        <begin position="1"/>
        <end position="14"/>
    </location>
</feature>
<accession>A0A5B7JSC8</accession>
<feature type="region of interest" description="Disordered" evidence="1">
    <location>
        <begin position="1"/>
        <end position="97"/>
    </location>
</feature>
<evidence type="ECO:0000313" key="3">
    <source>
        <dbReference type="Proteomes" id="UP000324222"/>
    </source>
</evidence>
<protein>
    <submittedName>
        <fullName evidence="2">Uncharacterized protein</fullName>
    </submittedName>
</protein>
<reference evidence="2 3" key="1">
    <citation type="submission" date="2019-05" db="EMBL/GenBank/DDBJ databases">
        <title>Another draft genome of Portunus trituberculatus and its Hox gene families provides insights of decapod evolution.</title>
        <authorList>
            <person name="Jeong J.-H."/>
            <person name="Song I."/>
            <person name="Kim S."/>
            <person name="Choi T."/>
            <person name="Kim D."/>
            <person name="Ryu S."/>
            <person name="Kim W."/>
        </authorList>
    </citation>
    <scope>NUCLEOTIDE SEQUENCE [LARGE SCALE GENOMIC DNA]</scope>
    <source>
        <tissue evidence="2">Muscle</tissue>
    </source>
</reference>
<comment type="caution">
    <text evidence="2">The sequence shown here is derived from an EMBL/GenBank/DDBJ whole genome shotgun (WGS) entry which is preliminary data.</text>
</comment>
<evidence type="ECO:0000313" key="2">
    <source>
        <dbReference type="EMBL" id="MPC96047.1"/>
    </source>
</evidence>
<keyword evidence="3" id="KW-1185">Reference proteome</keyword>
<organism evidence="2 3">
    <name type="scientific">Portunus trituberculatus</name>
    <name type="common">Swimming crab</name>
    <name type="synonym">Neptunus trituberculatus</name>
    <dbReference type="NCBI Taxonomy" id="210409"/>
    <lineage>
        <taxon>Eukaryota</taxon>
        <taxon>Metazoa</taxon>
        <taxon>Ecdysozoa</taxon>
        <taxon>Arthropoda</taxon>
        <taxon>Crustacea</taxon>
        <taxon>Multicrustacea</taxon>
        <taxon>Malacostraca</taxon>
        <taxon>Eumalacostraca</taxon>
        <taxon>Eucarida</taxon>
        <taxon>Decapoda</taxon>
        <taxon>Pleocyemata</taxon>
        <taxon>Brachyura</taxon>
        <taxon>Eubrachyura</taxon>
        <taxon>Portunoidea</taxon>
        <taxon>Portunidae</taxon>
        <taxon>Portuninae</taxon>
        <taxon>Portunus</taxon>
    </lineage>
</organism>
<gene>
    <name evidence="2" type="ORF">E2C01_091284</name>
</gene>
<feature type="compositionally biased region" description="Pro residues" evidence="1">
    <location>
        <begin position="20"/>
        <end position="41"/>
    </location>
</feature>
<sequence>MERGKRKTLGDELRTSQPYHPHPIPSHPTPPHPTPPRPAPLSPATAILASYAPSVRTPGRPHCCRKNAAPFRSGAGSSDARGANHSETPRKGVEISP</sequence>
<feature type="compositionally biased region" description="Basic and acidic residues" evidence="1">
    <location>
        <begin position="82"/>
        <end position="97"/>
    </location>
</feature>
<name>A0A5B7JSC8_PORTR</name>
<dbReference type="Proteomes" id="UP000324222">
    <property type="component" value="Unassembled WGS sequence"/>
</dbReference>
<dbReference type="AlphaFoldDB" id="A0A5B7JSC8"/>
<dbReference type="EMBL" id="VSRR010104460">
    <property type="protein sequence ID" value="MPC96047.1"/>
    <property type="molecule type" value="Genomic_DNA"/>
</dbReference>
<proteinExistence type="predicted"/>